<keyword evidence="2" id="KW-0812">Transmembrane</keyword>
<organism evidence="3 4">
    <name type="scientific">Sanguibacter inulinus</name>
    <dbReference type="NCBI Taxonomy" id="60922"/>
    <lineage>
        <taxon>Bacteria</taxon>
        <taxon>Bacillati</taxon>
        <taxon>Actinomycetota</taxon>
        <taxon>Actinomycetes</taxon>
        <taxon>Micrococcales</taxon>
        <taxon>Sanguibacteraceae</taxon>
        <taxon>Sanguibacter</taxon>
    </lineage>
</organism>
<evidence type="ECO:0000256" key="2">
    <source>
        <dbReference type="SAM" id="Phobius"/>
    </source>
</evidence>
<dbReference type="AlphaFoldDB" id="A0A853ERM9"/>
<keyword evidence="2" id="KW-1133">Transmembrane helix</keyword>
<comment type="caution">
    <text evidence="3">The sequence shown here is derived from an EMBL/GenBank/DDBJ whole genome shotgun (WGS) entry which is preliminary data.</text>
</comment>
<dbReference type="EMBL" id="JACBYE010000003">
    <property type="protein sequence ID" value="NYS92392.1"/>
    <property type="molecule type" value="Genomic_DNA"/>
</dbReference>
<proteinExistence type="predicted"/>
<gene>
    <name evidence="3" type="ORF">HZZ10_02445</name>
</gene>
<reference evidence="3 4" key="1">
    <citation type="submission" date="2020-07" db="EMBL/GenBank/DDBJ databases">
        <title>MOT database genomes.</title>
        <authorList>
            <person name="Joseph S."/>
            <person name="Aduse-Opoku J."/>
            <person name="Hashim A."/>
            <person name="Wade W."/>
            <person name="Curtis M."/>
        </authorList>
    </citation>
    <scope>NUCLEOTIDE SEQUENCE [LARGE SCALE GENOMIC DNA]</scope>
    <source>
        <strain evidence="3 4">DSM 100099</strain>
    </source>
</reference>
<protein>
    <submittedName>
        <fullName evidence="3">LPXTG cell wall anchor domain-containing protein</fullName>
    </submittedName>
</protein>
<dbReference type="NCBIfam" id="TIGR01167">
    <property type="entry name" value="LPXTG_anchor"/>
    <property type="match status" value="1"/>
</dbReference>
<name>A0A853ERM9_9MICO</name>
<sequence length="65" mass="6534">PGTPVPTHPGVARVTSRPTAGTSDLASTGSSAATLVPAAAALLGAGVASVWSVRRRRRGHVRHAR</sequence>
<feature type="region of interest" description="Disordered" evidence="1">
    <location>
        <begin position="1"/>
        <end position="28"/>
    </location>
</feature>
<keyword evidence="2" id="KW-0472">Membrane</keyword>
<evidence type="ECO:0000313" key="3">
    <source>
        <dbReference type="EMBL" id="NYS92392.1"/>
    </source>
</evidence>
<evidence type="ECO:0000256" key="1">
    <source>
        <dbReference type="SAM" id="MobiDB-lite"/>
    </source>
</evidence>
<evidence type="ECO:0000313" key="4">
    <source>
        <dbReference type="Proteomes" id="UP000561011"/>
    </source>
</evidence>
<feature type="compositionally biased region" description="Polar residues" evidence="1">
    <location>
        <begin position="16"/>
        <end position="28"/>
    </location>
</feature>
<feature type="non-terminal residue" evidence="3">
    <location>
        <position position="1"/>
    </location>
</feature>
<accession>A0A853ERM9</accession>
<feature type="transmembrane region" description="Helical" evidence="2">
    <location>
        <begin position="32"/>
        <end position="53"/>
    </location>
</feature>
<dbReference type="Proteomes" id="UP000561011">
    <property type="component" value="Unassembled WGS sequence"/>
</dbReference>
<keyword evidence="4" id="KW-1185">Reference proteome</keyword>